<gene>
    <name evidence="2" type="ORF">SAMN05421647_103158</name>
</gene>
<organism evidence="2 3">
    <name type="scientific">Marinobacterium stanieri</name>
    <dbReference type="NCBI Taxonomy" id="49186"/>
    <lineage>
        <taxon>Bacteria</taxon>
        <taxon>Pseudomonadati</taxon>
        <taxon>Pseudomonadota</taxon>
        <taxon>Gammaproteobacteria</taxon>
        <taxon>Oceanospirillales</taxon>
        <taxon>Oceanospirillaceae</taxon>
        <taxon>Marinobacterium</taxon>
    </lineage>
</organism>
<evidence type="ECO:0000259" key="1">
    <source>
        <dbReference type="Pfam" id="PF22016"/>
    </source>
</evidence>
<protein>
    <recommendedName>
        <fullName evidence="1">DUF6933 domain-containing protein</fullName>
    </recommendedName>
</protein>
<evidence type="ECO:0000313" key="3">
    <source>
        <dbReference type="Proteomes" id="UP000186895"/>
    </source>
</evidence>
<sequence length="154" mass="17511">MLGDWHANITTIQRRQCLVFTHDQTRFSIALTGVPQKEIKALTFWFKDMLASAMLKLGFPEVLVERAVVQVGELSFDTQCSRSVQGTLRTMIADLESYTWDGSNIMELGPYSLSASLSDRPCRIKGMKESEYLIPAHEMRKLLELLPRTNETVN</sequence>
<dbReference type="EMBL" id="FTMN01000003">
    <property type="protein sequence ID" value="SIQ24843.1"/>
    <property type="molecule type" value="Genomic_DNA"/>
</dbReference>
<dbReference type="Pfam" id="PF22016">
    <property type="entry name" value="DUF6933"/>
    <property type="match status" value="1"/>
</dbReference>
<keyword evidence="3" id="KW-1185">Reference proteome</keyword>
<dbReference type="AlphaFoldDB" id="A0A1N6R7P2"/>
<proteinExistence type="predicted"/>
<evidence type="ECO:0000313" key="2">
    <source>
        <dbReference type="EMBL" id="SIQ24843.1"/>
    </source>
</evidence>
<feature type="domain" description="DUF6933" evidence="1">
    <location>
        <begin position="2"/>
        <end position="136"/>
    </location>
</feature>
<dbReference type="InterPro" id="IPR053864">
    <property type="entry name" value="DUF6933"/>
</dbReference>
<dbReference type="Proteomes" id="UP000186895">
    <property type="component" value="Unassembled WGS sequence"/>
</dbReference>
<dbReference type="STRING" id="49186.SAMN05421647_103158"/>
<name>A0A1N6R7P2_9GAMM</name>
<reference evidence="2 3" key="1">
    <citation type="submission" date="2017-01" db="EMBL/GenBank/DDBJ databases">
        <authorList>
            <person name="Mah S.A."/>
            <person name="Swanson W.J."/>
            <person name="Moy G.W."/>
            <person name="Vacquier V.D."/>
        </authorList>
    </citation>
    <scope>NUCLEOTIDE SEQUENCE [LARGE SCALE GENOMIC DNA]</scope>
    <source>
        <strain evidence="2 3">DSM 7027</strain>
    </source>
</reference>
<accession>A0A1N6R7P2</accession>